<proteinExistence type="predicted"/>
<protein>
    <recommendedName>
        <fullName evidence="2">Pseudaminic acid biosynthesis-associated methylase</fullName>
    </recommendedName>
</protein>
<accession>A0A3B0WC44</accession>
<sequence>MTYKTEQEAFWAGSFGDDYSQRNDGEVLLKSKIAQFSKILQLTGPLTSVIEFGSNIGLNLHSLDRLLPNVALSALEINEFAVSKLSEWGRCSEIFHQSALNFEPKKQYEMSMILGVLVHTNPKELLTMYEKLYQSSSRWILLSEAYNPVPLEIEYRGNSGRYYKRDFAGEMLDIYSDLKLVDYGFIYRRDTKFPQDDATWFLMEKTN</sequence>
<dbReference type="InterPro" id="IPR029063">
    <property type="entry name" value="SAM-dependent_MTases_sf"/>
</dbReference>
<dbReference type="SUPFAM" id="SSF53335">
    <property type="entry name" value="S-adenosyl-L-methionine-dependent methyltransferases"/>
    <property type="match status" value="1"/>
</dbReference>
<gene>
    <name evidence="1" type="ORF">MNBD_GAMMA04-27</name>
</gene>
<dbReference type="EMBL" id="UOFB01000412">
    <property type="protein sequence ID" value="VAW49913.1"/>
    <property type="molecule type" value="Genomic_DNA"/>
</dbReference>
<organism evidence="1">
    <name type="scientific">hydrothermal vent metagenome</name>
    <dbReference type="NCBI Taxonomy" id="652676"/>
    <lineage>
        <taxon>unclassified sequences</taxon>
        <taxon>metagenomes</taxon>
        <taxon>ecological metagenomes</taxon>
    </lineage>
</organism>
<dbReference type="InterPro" id="IPR020027">
    <property type="entry name" value="Pseudamin_synth-assoc_MeTrfase"/>
</dbReference>
<dbReference type="AlphaFoldDB" id="A0A3B0WC44"/>
<evidence type="ECO:0000313" key="1">
    <source>
        <dbReference type="EMBL" id="VAW49913.1"/>
    </source>
</evidence>
<evidence type="ECO:0008006" key="2">
    <source>
        <dbReference type="Google" id="ProtNLM"/>
    </source>
</evidence>
<name>A0A3B0WC44_9ZZZZ</name>
<dbReference type="NCBIfam" id="TIGR03587">
    <property type="entry name" value="Pse_Me-ase"/>
    <property type="match status" value="1"/>
</dbReference>
<reference evidence="1" key="1">
    <citation type="submission" date="2018-06" db="EMBL/GenBank/DDBJ databases">
        <authorList>
            <person name="Zhirakovskaya E."/>
        </authorList>
    </citation>
    <scope>NUCLEOTIDE SEQUENCE</scope>
</reference>